<name>A0A1H4LJE4_9PSED</name>
<dbReference type="InterPro" id="IPR024408">
    <property type="entry name" value="Muramidase"/>
</dbReference>
<feature type="domain" description="N-acetylmuramidase" evidence="1">
    <location>
        <begin position="708"/>
        <end position="873"/>
    </location>
</feature>
<protein>
    <recommendedName>
        <fullName evidence="1">N-acetylmuramidase domain-containing protein</fullName>
    </recommendedName>
</protein>
<dbReference type="AlphaFoldDB" id="A0A1H4LJE4"/>
<keyword evidence="3" id="KW-1185">Reference proteome</keyword>
<dbReference type="RefSeq" id="WP_208605251.1">
    <property type="nucleotide sequence ID" value="NZ_FNTJ01000001.1"/>
</dbReference>
<organism evidence="2 3">
    <name type="scientific">Pseudomonas saponiphila</name>
    <dbReference type="NCBI Taxonomy" id="556534"/>
    <lineage>
        <taxon>Bacteria</taxon>
        <taxon>Pseudomonadati</taxon>
        <taxon>Pseudomonadota</taxon>
        <taxon>Gammaproteobacteria</taxon>
        <taxon>Pseudomonadales</taxon>
        <taxon>Pseudomonadaceae</taxon>
        <taxon>Pseudomonas</taxon>
    </lineage>
</organism>
<evidence type="ECO:0000259" key="1">
    <source>
        <dbReference type="Pfam" id="PF11860"/>
    </source>
</evidence>
<dbReference type="Pfam" id="PF11860">
    <property type="entry name" value="Muramidase"/>
    <property type="match status" value="1"/>
</dbReference>
<reference evidence="3" key="1">
    <citation type="submission" date="2016-10" db="EMBL/GenBank/DDBJ databases">
        <authorList>
            <person name="Varghese N."/>
            <person name="Submissions S."/>
        </authorList>
    </citation>
    <scope>NUCLEOTIDE SEQUENCE [LARGE SCALE GENOMIC DNA]</scope>
    <source>
        <strain evidence="3">DSM 9751</strain>
    </source>
</reference>
<evidence type="ECO:0000313" key="2">
    <source>
        <dbReference type="EMBL" id="SEB70771.1"/>
    </source>
</evidence>
<dbReference type="EMBL" id="FNTJ01000001">
    <property type="protein sequence ID" value="SEB70771.1"/>
    <property type="molecule type" value="Genomic_DNA"/>
</dbReference>
<sequence>MTEASGNQKTINRVENWVFPLKVGTTRSLDPQQYYKALAKAEDGFYPIGANGLWHGGVHFDDASGLVSDKTEVRCIADGEVVAYRIDKTYPVSEYGSKRAPFSTGFVLVRHRLELPAPPAPAATAEEASASSSVAGPSLIFFSLYMHLLDWQGYQTSPELKRPSFWKTTYKVKTAASDKLLGLRVRSSTSGGNTPILTVLPRGTTVFTKPAPDTQKWLEVLDVIPAVAELAEQTGWVYKEEMQRISADQYFVGDKARDLPREQKNGAIVRDAFAQGRPIGFLPVGTQITISDEKNAGKYRKLLEIINGQSIPLLVPDVDGVISGYVSLDLLDATSTPEDMDKVVPLKTAYEVKAGELLGHVGKYQNQSDSAPKNLLHLEVFSCEDVKTFIQQSRSRAANLPAKDRTLVKVSKGAKLISHVAGMNATTPPKASDPGQQIGYDLVIPLQVLEALPSERKIKAPVVMGGLTTYTYWWHLEGVLADTSGNAISGWFAEPDIGLSRHSSFEWEGFTFIEETVSHVEHYAAFLEAQKELTEEELATYQPEVVKAGAGPVTQSLYKILDKDGDKKLPPKEVREVLSKPWFSQPVSQMLTTYQSEWHYKKESWDSLDKLMRHSESESNKGWAEEKKRIQSLSWWSPLMGGEGGCESGRCWYIHPVGLFSNARSLKQHPEIFIGGAKVELEFLELYDGSIIEEDDYIAAADALGCEVEAVKAVAITETASSGSYFTKAGDDEVTAILFERHYFHRLTNGQFDSSDPDISSSSRGGYGTYSAQYGKLIRAYRLSASAALKSASWGRFQIMGKNFSSAGYLSVEEFVQDLSRSEKNHLKAFVNFVKADSVLSSAIVQKDWLSFALRYNGPAQDGYDVRMMNNYNLLKGI</sequence>
<dbReference type="Proteomes" id="UP000198982">
    <property type="component" value="Unassembled WGS sequence"/>
</dbReference>
<accession>A0A1H4LJE4</accession>
<evidence type="ECO:0000313" key="3">
    <source>
        <dbReference type="Proteomes" id="UP000198982"/>
    </source>
</evidence>
<proteinExistence type="predicted"/>
<gene>
    <name evidence="2" type="ORF">SAMN05216178_1940</name>
</gene>